<evidence type="ECO:0008006" key="4">
    <source>
        <dbReference type="Google" id="ProtNLM"/>
    </source>
</evidence>
<keyword evidence="1" id="KW-1133">Transmembrane helix</keyword>
<dbReference type="EMBL" id="CP006965">
    <property type="protein sequence ID" value="AHF80658.1"/>
    <property type="molecule type" value="Genomic_DNA"/>
</dbReference>
<keyword evidence="3" id="KW-1185">Reference proteome</keyword>
<keyword evidence="1" id="KW-0472">Membrane</keyword>
<dbReference type="HOGENOM" id="CLU_130792_0_0_2"/>
<feature type="transmembrane region" description="Helical" evidence="1">
    <location>
        <begin position="12"/>
        <end position="33"/>
    </location>
</feature>
<evidence type="ECO:0000313" key="2">
    <source>
        <dbReference type="EMBL" id="AHF80658.1"/>
    </source>
</evidence>
<feature type="transmembrane region" description="Helical" evidence="1">
    <location>
        <begin position="53"/>
        <end position="71"/>
    </location>
</feature>
<name>W0I8B0_9EURY</name>
<feature type="transmembrane region" description="Helical" evidence="1">
    <location>
        <begin position="92"/>
        <end position="112"/>
    </location>
</feature>
<evidence type="ECO:0000313" key="3">
    <source>
        <dbReference type="Proteomes" id="UP000019027"/>
    </source>
</evidence>
<gene>
    <name evidence="2" type="ORF">TES1_1278</name>
</gene>
<dbReference type="InterPro" id="IPR007404">
    <property type="entry name" value="YdjM-like"/>
</dbReference>
<dbReference type="Proteomes" id="UP000019027">
    <property type="component" value="Chromosome"/>
</dbReference>
<protein>
    <recommendedName>
        <fullName evidence="4">Membrane-bound metal-dependent hydrolase</fullName>
    </recommendedName>
</protein>
<dbReference type="AlphaFoldDB" id="W0I8B0"/>
<keyword evidence="1" id="KW-0812">Transmembrane</keyword>
<reference evidence="2 3" key="1">
    <citation type="journal article" date="2014" name="Int. J. Syst. Evol. Microbiol.">
        <title>Thermococcus paralvinellae sp. nov. and Thermococcus cleftensis sp. nov. of hyperthermophilic heterotrophs from deep-sea hydrothermal vents.</title>
        <authorList>
            <person name="Hensley S.A."/>
            <person name="Jung J.H."/>
            <person name="Park C.S."/>
            <person name="Holden J.F."/>
        </authorList>
    </citation>
    <scope>NUCLEOTIDE SEQUENCE [LARGE SCALE GENOMIC DNA]</scope>
    <source>
        <strain evidence="2 3">ES1</strain>
    </source>
</reference>
<evidence type="ECO:0000256" key="1">
    <source>
        <dbReference type="SAM" id="Phobius"/>
    </source>
</evidence>
<feature type="transmembrane region" description="Helical" evidence="1">
    <location>
        <begin position="132"/>
        <end position="149"/>
    </location>
</feature>
<dbReference type="GeneID" id="24907371"/>
<dbReference type="KEGG" id="ths:TES1_1278"/>
<dbReference type="RefSeq" id="WP_227738469.1">
    <property type="nucleotide sequence ID" value="NZ_CP006965.1"/>
</dbReference>
<accession>W0I8B0</accession>
<sequence>MPFTPFHFGSALLFATLFGYLDFLTFMIANVIIDFEPFLVLSFDLDLRYGYPLHGFFHTFIGGSLVALALAEVMAKFYKHLGKEINIKKLRITALSGVWLHIVLDSFIYTDIKPFFPLSWNPFYGVFSASEVYGFCIGAFLLGVPLYLLRKIRASS</sequence>
<organism evidence="2 3">
    <name type="scientific">Thermococcus paralvinellae</name>
    <dbReference type="NCBI Taxonomy" id="582419"/>
    <lineage>
        <taxon>Archaea</taxon>
        <taxon>Methanobacteriati</taxon>
        <taxon>Methanobacteriota</taxon>
        <taxon>Thermococci</taxon>
        <taxon>Thermococcales</taxon>
        <taxon>Thermococcaceae</taxon>
        <taxon>Thermococcus</taxon>
    </lineage>
</organism>
<dbReference type="Pfam" id="PF04307">
    <property type="entry name" value="YdjM"/>
    <property type="match status" value="1"/>
</dbReference>
<proteinExistence type="predicted"/>